<dbReference type="NCBIfam" id="NF004314">
    <property type="entry name" value="PRK05710.1-3"/>
    <property type="match status" value="1"/>
</dbReference>
<dbReference type="PRINTS" id="PR00987">
    <property type="entry name" value="TRNASYNTHGLU"/>
</dbReference>
<dbReference type="InterPro" id="IPR020058">
    <property type="entry name" value="Glu/Gln-tRNA-synth_Ib_cat-dom"/>
</dbReference>
<dbReference type="InterPro" id="IPR049940">
    <property type="entry name" value="GluQ/Sye"/>
</dbReference>
<evidence type="ECO:0000256" key="8">
    <source>
        <dbReference type="RuleBase" id="RU363037"/>
    </source>
</evidence>
<evidence type="ECO:0000256" key="3">
    <source>
        <dbReference type="ARBA" id="ARBA00022741"/>
    </source>
</evidence>
<dbReference type="PANTHER" id="PTHR43311">
    <property type="entry name" value="GLUTAMATE--TRNA LIGASE"/>
    <property type="match status" value="1"/>
</dbReference>
<protein>
    <recommendedName>
        <fullName evidence="7">Glutamyl-Q tRNA(Asp) synthetase</fullName>
        <shortName evidence="7">Glu-Q-RSs</shortName>
        <ecNumber evidence="7">6.1.1.-</ecNumber>
    </recommendedName>
</protein>
<dbReference type="HAMAP" id="MF_01428">
    <property type="entry name" value="Glu_Q_tRNA_synth"/>
    <property type="match status" value="1"/>
</dbReference>
<comment type="caution">
    <text evidence="7">Lacks conserved residue(s) required for the propagation of feature annotation.</text>
</comment>
<evidence type="ECO:0000313" key="10">
    <source>
        <dbReference type="EMBL" id="NKI17999.1"/>
    </source>
</evidence>
<name>A0ABX1GFL6_9GAMM</name>
<evidence type="ECO:0000256" key="5">
    <source>
        <dbReference type="ARBA" id="ARBA00022840"/>
    </source>
</evidence>
<sequence>MTHNGIYVGRFAPSPTGPLHLGSLCTALGSYLDARAKGGQWLLRIENIDPPREQPGAAEAIIRSLQAHQLHWDGEILWQSQRSDAYNHALHQLLNNSAAFYCSCSRSQLSTVGGVHRGDCIAPLDRSDAAIRLRVADDDIHFHDRLLGPITQHPANDGDVVLRRRDGLFAYQLAVVVDDEHQGVTDIVRGYDLVSSTGWQLLLQRALGYHQPHYLHLPLLVDEHGDKLSKRSYAPPLDDLQPEHNIRQVLGYLNQPSPPPELSLTETLNWAVAHYQPNSIPSQPIAINPK</sequence>
<evidence type="ECO:0000256" key="4">
    <source>
        <dbReference type="ARBA" id="ARBA00022833"/>
    </source>
</evidence>
<feature type="binding site" evidence="7">
    <location>
        <position position="230"/>
    </location>
    <ligand>
        <name>ATP</name>
        <dbReference type="ChEBI" id="CHEBI:30616"/>
    </ligand>
</feature>
<feature type="binding site" evidence="7">
    <location>
        <position position="171"/>
    </location>
    <ligand>
        <name>L-glutamate</name>
        <dbReference type="ChEBI" id="CHEBI:29985"/>
    </ligand>
</feature>
<feature type="domain" description="Glutamyl/glutaminyl-tRNA synthetase class Ib catalytic" evidence="9">
    <location>
        <begin position="128"/>
        <end position="233"/>
    </location>
</feature>
<evidence type="ECO:0000259" key="9">
    <source>
        <dbReference type="Pfam" id="PF00749"/>
    </source>
</evidence>
<evidence type="ECO:0000256" key="2">
    <source>
        <dbReference type="ARBA" id="ARBA00022723"/>
    </source>
</evidence>
<comment type="function">
    <text evidence="7">Catalyzes the tRNA-independent activation of glutamate in presence of ATP and the subsequent transfer of glutamate onto a tRNA(Asp). Glutamate is transferred on the 2-amino-5-(4,5-dihydroxy-2-cyclopenten-1-yl) moiety of the queuosine in the wobble position of the QUC anticodon.</text>
</comment>
<dbReference type="PANTHER" id="PTHR43311:SF1">
    <property type="entry name" value="GLUTAMYL-Q TRNA(ASP) SYNTHETASE"/>
    <property type="match status" value="1"/>
</dbReference>
<dbReference type="Gene3D" id="3.90.800.10">
    <property type="entry name" value="Glutamyl-tRNA Synthetase, Domain 3"/>
    <property type="match status" value="1"/>
</dbReference>
<dbReference type="EMBL" id="JAAWWK010000004">
    <property type="protein sequence ID" value="NKI17999.1"/>
    <property type="molecule type" value="Genomic_DNA"/>
</dbReference>
<reference evidence="10 11" key="1">
    <citation type="submission" date="2020-04" db="EMBL/GenBank/DDBJ databases">
        <authorList>
            <person name="Yoon J."/>
        </authorList>
    </citation>
    <scope>NUCLEOTIDE SEQUENCE [LARGE SCALE GENOMIC DNA]</scope>
    <source>
        <strain evidence="10 11">KMU-166</strain>
    </source>
</reference>
<evidence type="ECO:0000256" key="1">
    <source>
        <dbReference type="ARBA" id="ARBA00022598"/>
    </source>
</evidence>
<dbReference type="InterPro" id="IPR000924">
    <property type="entry name" value="Glu/Gln-tRNA-synth"/>
</dbReference>
<dbReference type="SUPFAM" id="SSF52374">
    <property type="entry name" value="Nucleotidylyl transferase"/>
    <property type="match status" value="1"/>
</dbReference>
<evidence type="ECO:0000256" key="7">
    <source>
        <dbReference type="HAMAP-Rule" id="MF_01428"/>
    </source>
</evidence>
<organism evidence="10 11">
    <name type="scientific">Spongiibacter thalassae</name>
    <dbReference type="NCBI Taxonomy" id="2721624"/>
    <lineage>
        <taxon>Bacteria</taxon>
        <taxon>Pseudomonadati</taxon>
        <taxon>Pseudomonadota</taxon>
        <taxon>Gammaproteobacteria</taxon>
        <taxon>Cellvibrionales</taxon>
        <taxon>Spongiibacteraceae</taxon>
        <taxon>Spongiibacter</taxon>
    </lineage>
</organism>
<dbReference type="RefSeq" id="WP_168450539.1">
    <property type="nucleotide sequence ID" value="NZ_JAAWWK010000004.1"/>
</dbReference>
<keyword evidence="3 7" id="KW-0547">Nucleotide-binding</keyword>
<dbReference type="Pfam" id="PF00749">
    <property type="entry name" value="tRNA-synt_1c"/>
    <property type="match status" value="2"/>
</dbReference>
<comment type="caution">
    <text evidence="10">The sequence shown here is derived from an EMBL/GenBank/DDBJ whole genome shotgun (WGS) entry which is preliminary data.</text>
</comment>
<dbReference type="InterPro" id="IPR014729">
    <property type="entry name" value="Rossmann-like_a/b/a_fold"/>
</dbReference>
<keyword evidence="2" id="KW-0479">Metal-binding</keyword>
<keyword evidence="11" id="KW-1185">Reference proteome</keyword>
<comment type="similarity">
    <text evidence="7">Belongs to the class-I aminoacyl-tRNA synthetase family. GluQ subfamily.</text>
</comment>
<feature type="short sequence motif" description="'KMSKS' region" evidence="7">
    <location>
        <begin position="227"/>
        <end position="231"/>
    </location>
</feature>
<keyword evidence="8" id="KW-0648">Protein biosynthesis</keyword>
<dbReference type="EC" id="6.1.1.-" evidence="7"/>
<evidence type="ECO:0000256" key="6">
    <source>
        <dbReference type="ARBA" id="ARBA00023146"/>
    </source>
</evidence>
<gene>
    <name evidence="7" type="primary">gluQ</name>
    <name evidence="10" type="ORF">HCU74_11350</name>
</gene>
<feature type="domain" description="Glutamyl/glutaminyl-tRNA synthetase class Ib catalytic" evidence="9">
    <location>
        <begin position="10"/>
        <end position="110"/>
    </location>
</feature>
<keyword evidence="1 7" id="KW-0436">Ligase</keyword>
<feature type="binding site" evidence="7">
    <location>
        <begin position="10"/>
        <end position="14"/>
    </location>
    <ligand>
        <name>L-glutamate</name>
        <dbReference type="ChEBI" id="CHEBI:29985"/>
    </ligand>
</feature>
<dbReference type="NCBIfam" id="TIGR03838">
    <property type="entry name" value="queuosine_YadB"/>
    <property type="match status" value="1"/>
</dbReference>
<feature type="binding site" evidence="7">
    <location>
        <position position="46"/>
    </location>
    <ligand>
        <name>L-glutamate</name>
        <dbReference type="ChEBI" id="CHEBI:29985"/>
    </ligand>
</feature>
<feature type="short sequence motif" description="'HIGH' region" evidence="7">
    <location>
        <begin position="13"/>
        <end position="23"/>
    </location>
</feature>
<dbReference type="GO" id="GO:0016874">
    <property type="term" value="F:ligase activity"/>
    <property type="evidence" value="ECO:0007669"/>
    <property type="project" value="UniProtKB-KW"/>
</dbReference>
<evidence type="ECO:0000313" key="11">
    <source>
        <dbReference type="Proteomes" id="UP000765845"/>
    </source>
</evidence>
<dbReference type="Proteomes" id="UP000765845">
    <property type="component" value="Unassembled WGS sequence"/>
</dbReference>
<dbReference type="InterPro" id="IPR022380">
    <property type="entry name" value="Glu-Q_tRNA(Asp)_Synthase"/>
</dbReference>
<keyword evidence="5 7" id="KW-0067">ATP-binding</keyword>
<feature type="binding site" evidence="7">
    <location>
        <position position="189"/>
    </location>
    <ligand>
        <name>L-glutamate</name>
        <dbReference type="ChEBI" id="CHEBI:29985"/>
    </ligand>
</feature>
<keyword evidence="6 7" id="KW-0030">Aminoacyl-tRNA synthetase</keyword>
<accession>A0ABX1GFL6</accession>
<proteinExistence type="inferred from homology"/>
<dbReference type="Gene3D" id="3.40.50.620">
    <property type="entry name" value="HUPs"/>
    <property type="match status" value="1"/>
</dbReference>
<keyword evidence="4" id="KW-0862">Zinc</keyword>